<gene>
    <name evidence="1" type="ORF">Zmor_021597</name>
</gene>
<accession>A0AA38MAL7</accession>
<dbReference type="EMBL" id="JALNTZ010000006">
    <property type="protein sequence ID" value="KAJ3649880.1"/>
    <property type="molecule type" value="Genomic_DNA"/>
</dbReference>
<name>A0AA38MAL7_9CUCU</name>
<comment type="caution">
    <text evidence="1">The sequence shown here is derived from an EMBL/GenBank/DDBJ whole genome shotgun (WGS) entry which is preliminary data.</text>
</comment>
<reference evidence="1" key="1">
    <citation type="journal article" date="2023" name="G3 (Bethesda)">
        <title>Whole genome assemblies of Zophobas morio and Tenebrio molitor.</title>
        <authorList>
            <person name="Kaur S."/>
            <person name="Stinson S.A."/>
            <person name="diCenzo G.C."/>
        </authorList>
    </citation>
    <scope>NUCLEOTIDE SEQUENCE</scope>
    <source>
        <strain evidence="1">QUZm001</strain>
    </source>
</reference>
<dbReference type="AlphaFoldDB" id="A0AA38MAL7"/>
<keyword evidence="2" id="KW-1185">Reference proteome</keyword>
<evidence type="ECO:0000313" key="1">
    <source>
        <dbReference type="EMBL" id="KAJ3649880.1"/>
    </source>
</evidence>
<protein>
    <submittedName>
        <fullName evidence="1">Uncharacterized protein</fullName>
    </submittedName>
</protein>
<dbReference type="Proteomes" id="UP001168821">
    <property type="component" value="Unassembled WGS sequence"/>
</dbReference>
<sequence length="92" mass="10181">MTLTSAVANNVHSVASQWSSQVCKSCNALSKQILECPYYQNLFIYLRNKPIRCPGTTPMGRRELSRICSNDGRVIIGDASRAAFQKDKSRAG</sequence>
<proteinExistence type="predicted"/>
<evidence type="ECO:0000313" key="2">
    <source>
        <dbReference type="Proteomes" id="UP001168821"/>
    </source>
</evidence>
<organism evidence="1 2">
    <name type="scientific">Zophobas morio</name>
    <dbReference type="NCBI Taxonomy" id="2755281"/>
    <lineage>
        <taxon>Eukaryota</taxon>
        <taxon>Metazoa</taxon>
        <taxon>Ecdysozoa</taxon>
        <taxon>Arthropoda</taxon>
        <taxon>Hexapoda</taxon>
        <taxon>Insecta</taxon>
        <taxon>Pterygota</taxon>
        <taxon>Neoptera</taxon>
        <taxon>Endopterygota</taxon>
        <taxon>Coleoptera</taxon>
        <taxon>Polyphaga</taxon>
        <taxon>Cucujiformia</taxon>
        <taxon>Tenebrionidae</taxon>
        <taxon>Zophobas</taxon>
    </lineage>
</organism>